<evidence type="ECO:0000256" key="1">
    <source>
        <dbReference type="ARBA" id="ARBA00010652"/>
    </source>
</evidence>
<dbReference type="SUPFAM" id="SSF140459">
    <property type="entry name" value="PE/PPE dimer-like"/>
    <property type="match status" value="1"/>
</dbReference>
<dbReference type="Pfam" id="PF00823">
    <property type="entry name" value="PPE"/>
    <property type="match status" value="1"/>
</dbReference>
<dbReference type="Proteomes" id="UP000510682">
    <property type="component" value="Chromosome"/>
</dbReference>
<feature type="domain" description="PPE" evidence="2">
    <location>
        <begin position="2"/>
        <end position="164"/>
    </location>
</feature>
<reference evidence="4" key="2">
    <citation type="submission" date="2020-07" db="EMBL/GenBank/DDBJ databases">
        <authorList>
            <person name="Yu X."/>
        </authorList>
    </citation>
    <scope>NUCLEOTIDE SEQUENCE [LARGE SCALE GENOMIC DNA]</scope>
    <source>
        <strain evidence="4">24T</strain>
    </source>
</reference>
<evidence type="ECO:0000259" key="2">
    <source>
        <dbReference type="Pfam" id="PF00823"/>
    </source>
</evidence>
<gene>
    <name evidence="4" type="ORF">H0P51_10785</name>
</gene>
<sequence>MDFGALPPEVNSALMYAGAGTTPLLAAGAAWNSVAAELSAAASEFESVVTRLTTEQWMSPAARTMAAAARPFSAWLSRTADCLAGAAGQARASAAAFEAAFAAVVPPAEIAANRALLAELTMTNPLVQNMSAIAATEARYGEMWAQDAAAMYGYAADSAMAGRLEALSSPSAGSDPAATSAIQADLAALIGTGSDAMMGLASPGATASPTSVGGIIGLLAAIDSLDHPFFEIVNHVKAVYADFGANFSSMVIPANDDDATDEFAEIAAPRAAGRTGSTGPAVPSRAAPVVSASRAATSVGRLSVPTSWLSAAPPPSADPLVTGTGWVAPDENGMIDAVPPGGLGLVPNGGRPAAGPRYGVKPTVMPKHGAF</sequence>
<evidence type="ECO:0000313" key="5">
    <source>
        <dbReference type="Proteomes" id="UP000510682"/>
    </source>
</evidence>
<dbReference type="KEGG" id="mgor:H0P51_10785"/>
<dbReference type="InterPro" id="IPR038332">
    <property type="entry name" value="PPE_sf"/>
</dbReference>
<evidence type="ECO:0000259" key="3">
    <source>
        <dbReference type="Pfam" id="PF12484"/>
    </source>
</evidence>
<proteinExistence type="inferred from homology"/>
<dbReference type="PANTHER" id="PTHR46766">
    <property type="entry name" value="GLUTAMINE-RICH PROTEIN 2"/>
    <property type="match status" value="1"/>
</dbReference>
<dbReference type="GO" id="GO:0052572">
    <property type="term" value="P:response to host immune response"/>
    <property type="evidence" value="ECO:0007669"/>
    <property type="project" value="TreeGrafter"/>
</dbReference>
<protein>
    <submittedName>
        <fullName evidence="4">PPE family protein</fullName>
    </submittedName>
</protein>
<dbReference type="AlphaFoldDB" id="A0A7D6I912"/>
<dbReference type="Pfam" id="PF12484">
    <property type="entry name" value="PPE-SVP"/>
    <property type="match status" value="1"/>
</dbReference>
<keyword evidence="5" id="KW-1185">Reference proteome</keyword>
<dbReference type="InterPro" id="IPR000030">
    <property type="entry name" value="PPE_dom"/>
</dbReference>
<reference evidence="4" key="1">
    <citation type="submission" date="2020-07" db="EMBL/GenBank/DDBJ databases">
        <title>Description of Mycobacterium gordonae subsp. intergordonae subsp.nov. and Mycobacterium gordonae subsp. gordonae subsp. nov.</title>
        <authorList>
            <person name="Huang H."/>
        </authorList>
    </citation>
    <scope>NUCLEOTIDE SEQUENCE [LARGE SCALE GENOMIC DNA]</scope>
    <source>
        <strain evidence="4">24T</strain>
    </source>
</reference>
<dbReference type="Gene3D" id="1.20.1260.20">
    <property type="entry name" value="PPE superfamily"/>
    <property type="match status" value="1"/>
</dbReference>
<dbReference type="InterPro" id="IPR022171">
    <property type="entry name" value="PPE_C"/>
</dbReference>
<name>A0A7D6I912_9MYCO</name>
<dbReference type="PANTHER" id="PTHR46766:SF1">
    <property type="entry name" value="GLUTAMINE-RICH PROTEIN 2"/>
    <property type="match status" value="1"/>
</dbReference>
<comment type="similarity">
    <text evidence="1">Belongs to the mycobacterial PPE family.</text>
</comment>
<organism evidence="4 5">
    <name type="scientific">Mycobacterium vicinigordonae</name>
    <dbReference type="NCBI Taxonomy" id="1719132"/>
    <lineage>
        <taxon>Bacteria</taxon>
        <taxon>Bacillati</taxon>
        <taxon>Actinomycetota</taxon>
        <taxon>Actinomycetes</taxon>
        <taxon>Mycobacteriales</taxon>
        <taxon>Mycobacteriaceae</taxon>
        <taxon>Mycobacterium</taxon>
    </lineage>
</organism>
<dbReference type="EMBL" id="CP059165">
    <property type="protein sequence ID" value="QLL10138.1"/>
    <property type="molecule type" value="Genomic_DNA"/>
</dbReference>
<accession>A0A7D6I912</accession>
<feature type="domain" description="PPE family C-terminal" evidence="3">
    <location>
        <begin position="296"/>
        <end position="367"/>
    </location>
</feature>
<dbReference type="RefSeq" id="WP_180918883.1">
    <property type="nucleotide sequence ID" value="NZ_CP059165.1"/>
</dbReference>
<evidence type="ECO:0000313" key="4">
    <source>
        <dbReference type="EMBL" id="QLL10138.1"/>
    </source>
</evidence>